<evidence type="ECO:0000256" key="2">
    <source>
        <dbReference type="ARBA" id="ARBA00022448"/>
    </source>
</evidence>
<dbReference type="AlphaFoldDB" id="A0A6J6HM54"/>
<dbReference type="NCBIfam" id="TIGR00711">
    <property type="entry name" value="efflux_EmrB"/>
    <property type="match status" value="1"/>
</dbReference>
<dbReference type="CDD" id="cd17502">
    <property type="entry name" value="MFS_Azr1_MDR_like"/>
    <property type="match status" value="1"/>
</dbReference>
<dbReference type="Gene3D" id="1.20.1720.10">
    <property type="entry name" value="Multidrug resistance protein D"/>
    <property type="match status" value="1"/>
</dbReference>
<evidence type="ECO:0000256" key="1">
    <source>
        <dbReference type="ARBA" id="ARBA00004651"/>
    </source>
</evidence>
<keyword evidence="3" id="KW-1003">Cell membrane</keyword>
<dbReference type="FunFam" id="1.20.1720.10:FF:000004">
    <property type="entry name" value="EmrB/QacA family drug resistance transporter"/>
    <property type="match status" value="1"/>
</dbReference>
<dbReference type="InterPro" id="IPR004638">
    <property type="entry name" value="EmrB-like"/>
</dbReference>
<accession>A0A6J6HM54</accession>
<keyword evidence="4 7" id="KW-0812">Transmembrane</keyword>
<dbReference type="PANTHER" id="PTHR23501:SF197">
    <property type="entry name" value="COMD"/>
    <property type="match status" value="1"/>
</dbReference>
<feature type="transmembrane region" description="Helical" evidence="7">
    <location>
        <begin position="224"/>
        <end position="247"/>
    </location>
</feature>
<proteinExistence type="predicted"/>
<dbReference type="GO" id="GO:0022857">
    <property type="term" value="F:transmembrane transporter activity"/>
    <property type="evidence" value="ECO:0007669"/>
    <property type="project" value="InterPro"/>
</dbReference>
<feature type="transmembrane region" description="Helical" evidence="7">
    <location>
        <begin position="506"/>
        <end position="527"/>
    </location>
</feature>
<evidence type="ECO:0000256" key="7">
    <source>
        <dbReference type="SAM" id="Phobius"/>
    </source>
</evidence>
<feature type="transmembrane region" description="Helical" evidence="7">
    <location>
        <begin position="401"/>
        <end position="420"/>
    </location>
</feature>
<protein>
    <submittedName>
        <fullName evidence="9">Unannotated protein</fullName>
    </submittedName>
</protein>
<feature type="transmembrane region" description="Helical" evidence="7">
    <location>
        <begin position="305"/>
        <end position="322"/>
    </location>
</feature>
<dbReference type="InterPro" id="IPR011701">
    <property type="entry name" value="MFS"/>
</dbReference>
<organism evidence="9">
    <name type="scientific">freshwater metagenome</name>
    <dbReference type="NCBI Taxonomy" id="449393"/>
    <lineage>
        <taxon>unclassified sequences</taxon>
        <taxon>metagenomes</taxon>
        <taxon>ecological metagenomes</taxon>
    </lineage>
</organism>
<keyword evidence="2" id="KW-0813">Transport</keyword>
<name>A0A6J6HM54_9ZZZZ</name>
<sequence length="547" mass="58160">MSHRQILLVLIGLMSGMFLSALDQSVVGTAMRTIADDLKGLDQQAWVTTAYLITSTISTPIYGKLGDIFGRRRLFLIAIMIFILGSALSTLSGSMLELAGWRALQGIGAGGLFSLAITVLSDIVAPRERARYQGYFLAVFATSSVLGPVVGGLFADAGMILGIAGWKWIFLMNVPIGAMALFMVWKFLHVPHTPVKHRIDWLGATTIIMAVVPMLLVAENGRTWGWTSATSLSYYAVSIIGIVAFIFAERAAGDEAILPLKLFKSRTFSLVTILGVIVGVGMFGGMMTLPLLIQIVNGASPTESGFLMLPMVAGMMSASIVSGQVTSKTGKYRIFMITGTGMLMLGYVSLFAYQYNTPMWVMSISMVIIGMGLGQLMQTLTLAAQNSVAPQDIGVATSSSMFFRQMGGTLGVAVFISILFNRLPDAIKSALDNSSVKNDMAAAAKEIMTKAATGEIKADDPNLLFLQEAAADPAALGEKLNGDSSFLTQLDPRLSRPFLMGFADSAVTVFICAAAVVGIAFALSWFVKVAPLRDKSAAAEAAASSAH</sequence>
<dbReference type="PANTHER" id="PTHR23501">
    <property type="entry name" value="MAJOR FACILITATOR SUPERFAMILY"/>
    <property type="match status" value="1"/>
</dbReference>
<gene>
    <name evidence="9" type="ORF">UFOPK1843_01024</name>
</gene>
<evidence type="ECO:0000259" key="8">
    <source>
        <dbReference type="PROSITE" id="PS50850"/>
    </source>
</evidence>
<feature type="transmembrane region" description="Helical" evidence="7">
    <location>
        <begin position="199"/>
        <end position="218"/>
    </location>
</feature>
<dbReference type="Gene3D" id="1.20.1250.20">
    <property type="entry name" value="MFS general substrate transporter like domains"/>
    <property type="match status" value="1"/>
</dbReference>
<feature type="transmembrane region" description="Helical" evidence="7">
    <location>
        <begin position="166"/>
        <end position="187"/>
    </location>
</feature>
<evidence type="ECO:0000256" key="6">
    <source>
        <dbReference type="ARBA" id="ARBA00023136"/>
    </source>
</evidence>
<evidence type="ECO:0000256" key="3">
    <source>
        <dbReference type="ARBA" id="ARBA00022475"/>
    </source>
</evidence>
<feature type="transmembrane region" description="Helical" evidence="7">
    <location>
        <begin position="359"/>
        <end position="380"/>
    </location>
</feature>
<feature type="domain" description="Major facilitator superfamily (MFS) profile" evidence="8">
    <location>
        <begin position="9"/>
        <end position="532"/>
    </location>
</feature>
<dbReference type="GO" id="GO:0005886">
    <property type="term" value="C:plasma membrane"/>
    <property type="evidence" value="ECO:0007669"/>
    <property type="project" value="UniProtKB-SubCell"/>
</dbReference>
<evidence type="ECO:0000313" key="9">
    <source>
        <dbReference type="EMBL" id="CAB4614257.1"/>
    </source>
</evidence>
<feature type="transmembrane region" description="Helical" evidence="7">
    <location>
        <begin position="135"/>
        <end position="154"/>
    </location>
</feature>
<keyword evidence="5 7" id="KW-1133">Transmembrane helix</keyword>
<reference evidence="9" key="1">
    <citation type="submission" date="2020-05" db="EMBL/GenBank/DDBJ databases">
        <authorList>
            <person name="Chiriac C."/>
            <person name="Salcher M."/>
            <person name="Ghai R."/>
            <person name="Kavagutti S V."/>
        </authorList>
    </citation>
    <scope>NUCLEOTIDE SEQUENCE</scope>
</reference>
<keyword evidence="6 7" id="KW-0472">Membrane</keyword>
<evidence type="ECO:0000256" key="4">
    <source>
        <dbReference type="ARBA" id="ARBA00022692"/>
    </source>
</evidence>
<dbReference type="SUPFAM" id="SSF103473">
    <property type="entry name" value="MFS general substrate transporter"/>
    <property type="match status" value="1"/>
</dbReference>
<dbReference type="PROSITE" id="PS50850">
    <property type="entry name" value="MFS"/>
    <property type="match status" value="1"/>
</dbReference>
<dbReference type="InterPro" id="IPR036259">
    <property type="entry name" value="MFS_trans_sf"/>
</dbReference>
<evidence type="ECO:0000256" key="5">
    <source>
        <dbReference type="ARBA" id="ARBA00022989"/>
    </source>
</evidence>
<feature type="transmembrane region" description="Helical" evidence="7">
    <location>
        <begin position="74"/>
        <end position="91"/>
    </location>
</feature>
<feature type="transmembrane region" description="Helical" evidence="7">
    <location>
        <begin position="268"/>
        <end position="293"/>
    </location>
</feature>
<dbReference type="InterPro" id="IPR020846">
    <property type="entry name" value="MFS_dom"/>
</dbReference>
<feature type="transmembrane region" description="Helical" evidence="7">
    <location>
        <begin position="103"/>
        <end position="123"/>
    </location>
</feature>
<dbReference type="EMBL" id="CAEZUR010000094">
    <property type="protein sequence ID" value="CAB4614257.1"/>
    <property type="molecule type" value="Genomic_DNA"/>
</dbReference>
<dbReference type="Pfam" id="PF07690">
    <property type="entry name" value="MFS_1"/>
    <property type="match status" value="1"/>
</dbReference>
<feature type="transmembrane region" description="Helical" evidence="7">
    <location>
        <begin position="45"/>
        <end position="62"/>
    </location>
</feature>
<feature type="transmembrane region" description="Helical" evidence="7">
    <location>
        <begin position="334"/>
        <end position="353"/>
    </location>
</feature>
<comment type="subcellular location">
    <subcellularLocation>
        <location evidence="1">Cell membrane</location>
        <topology evidence="1">Multi-pass membrane protein</topology>
    </subcellularLocation>
</comment>